<reference evidence="3" key="1">
    <citation type="submission" date="2020-02" db="EMBL/GenBank/DDBJ databases">
        <authorList>
            <person name="Meier V. D."/>
        </authorList>
    </citation>
    <scope>NUCLEOTIDE SEQUENCE</scope>
    <source>
        <strain evidence="3">AVDCRST_MAG05</strain>
    </source>
</reference>
<dbReference type="Pfam" id="PF04203">
    <property type="entry name" value="Sortase"/>
    <property type="match status" value="1"/>
</dbReference>
<dbReference type="InterPro" id="IPR023365">
    <property type="entry name" value="Sortase_dom-sf"/>
</dbReference>
<sequence>MRAPARSSRRPAIVLAALPVALALLVWVAVVALTSGDGTESAPQQAAPVSQDFAAVESSASSAASPAPSPLAAAPDDRALRITVPGMARVERVPVVSSHPSDEAALRRAALHVEGTGFPWQRGSNTYIAGHRLGFPGTASDRLFWDLDRL</sequence>
<feature type="non-terminal residue" evidence="3">
    <location>
        <position position="150"/>
    </location>
</feature>
<feature type="compositionally biased region" description="Low complexity" evidence="2">
    <location>
        <begin position="54"/>
        <end position="74"/>
    </location>
</feature>
<dbReference type="InterPro" id="IPR005754">
    <property type="entry name" value="Sortase"/>
</dbReference>
<dbReference type="EMBL" id="CADCVM010000134">
    <property type="protein sequence ID" value="CAA9479682.1"/>
    <property type="molecule type" value="Genomic_DNA"/>
</dbReference>
<protein>
    <submittedName>
        <fullName evidence="3">Uncharacterized protein</fullName>
    </submittedName>
</protein>
<dbReference type="GO" id="GO:0016787">
    <property type="term" value="F:hydrolase activity"/>
    <property type="evidence" value="ECO:0007669"/>
    <property type="project" value="UniProtKB-KW"/>
</dbReference>
<proteinExistence type="predicted"/>
<evidence type="ECO:0000256" key="2">
    <source>
        <dbReference type="SAM" id="MobiDB-lite"/>
    </source>
</evidence>
<dbReference type="Gene3D" id="2.40.260.10">
    <property type="entry name" value="Sortase"/>
    <property type="match status" value="1"/>
</dbReference>
<accession>A0A6J4RUW9</accession>
<dbReference type="AlphaFoldDB" id="A0A6J4RUW9"/>
<evidence type="ECO:0000313" key="3">
    <source>
        <dbReference type="EMBL" id="CAA9479682.1"/>
    </source>
</evidence>
<gene>
    <name evidence="3" type="ORF">AVDCRST_MAG05-1198</name>
</gene>
<feature type="compositionally biased region" description="Polar residues" evidence="2">
    <location>
        <begin position="38"/>
        <end position="48"/>
    </location>
</feature>
<dbReference type="SUPFAM" id="SSF63817">
    <property type="entry name" value="Sortase"/>
    <property type="match status" value="1"/>
</dbReference>
<feature type="region of interest" description="Disordered" evidence="2">
    <location>
        <begin position="38"/>
        <end position="76"/>
    </location>
</feature>
<name>A0A6J4RUW9_9ACTN</name>
<evidence type="ECO:0000256" key="1">
    <source>
        <dbReference type="ARBA" id="ARBA00022801"/>
    </source>
</evidence>
<keyword evidence="1" id="KW-0378">Hydrolase</keyword>
<organism evidence="3">
    <name type="scientific">uncultured Rubrobacteraceae bacterium</name>
    <dbReference type="NCBI Taxonomy" id="349277"/>
    <lineage>
        <taxon>Bacteria</taxon>
        <taxon>Bacillati</taxon>
        <taxon>Actinomycetota</taxon>
        <taxon>Rubrobacteria</taxon>
        <taxon>Rubrobacterales</taxon>
        <taxon>Rubrobacteraceae</taxon>
        <taxon>environmental samples</taxon>
    </lineage>
</organism>